<evidence type="ECO:0000313" key="1">
    <source>
        <dbReference type="EMBL" id="QXN75307.1"/>
    </source>
</evidence>
<sequence>MMDPVLGAAAISGGAGLLGNVLGFISNNRTNENNMRINQMNNEFNAKQAEINRNWMQSEWSRQFNLTNEYNTAAAQRQRLEAAGLNPYMMLNGGSAGSAVSHSTPAGAQASAAPPLSMGAYRPDTSFLGMLGNILAQREVTNNQAKNLQGQYNLADAQANYYLSHTDWTKMTKEARAALQSQGVRRAEIGISTEQQTLDNLKTQGDAMRAEMSLKLAQAEAQQVMNKYLDNQQRAELAMKTQLAFQASTQGRLNVQQMRTEIAKQILIYAQANGQRISNEVARNTADALIRATNASNEYYSGYHTQARRYVRGKAATDYLGGYYDYRNKRQQYEYGPLYNQANNFFNGIGNLIGNGRGFRGGRMSTPPRPTLRPILPPVPFN</sequence>
<name>A0A8F5MKV6_9VIRU</name>
<reference evidence="1" key="1">
    <citation type="submission" date="2021-04" db="EMBL/GenBank/DDBJ databases">
        <title>Genomes of microviruses identified in yellow-bellied marmot fecal samples.</title>
        <authorList>
            <person name="Varsani A."/>
            <person name="Kraberger S."/>
            <person name="Chatterjee A."/>
            <person name="Richet C."/>
            <person name="Fontenele R.S."/>
            <person name="Schmidlin K."/>
            <person name="Blumstein D.T."/>
        </authorList>
    </citation>
    <scope>NUCLEOTIDE SEQUENCE</scope>
    <source>
        <strain evidence="1">Mar63</strain>
    </source>
</reference>
<dbReference type="EMBL" id="MZ089809">
    <property type="protein sequence ID" value="QXN75307.1"/>
    <property type="molecule type" value="Genomic_DNA"/>
</dbReference>
<accession>A0A8F5MKV6</accession>
<protein>
    <submittedName>
        <fullName evidence="1">DNA pilot protein</fullName>
    </submittedName>
</protein>
<proteinExistence type="predicted"/>
<organism evidence="1">
    <name type="scientific">Microvirus mar63</name>
    <dbReference type="NCBI Taxonomy" id="2851200"/>
    <lineage>
        <taxon>Viruses</taxon>
        <taxon>Monodnaviria</taxon>
        <taxon>Sangervirae</taxon>
        <taxon>Phixviricota</taxon>
        <taxon>Malgrandaviricetes</taxon>
        <taxon>Petitvirales</taxon>
        <taxon>Microviridae</taxon>
    </lineage>
</organism>